<dbReference type="InterPro" id="IPR003607">
    <property type="entry name" value="HD/PDEase_dom"/>
</dbReference>
<accession>A0A175RJJ1</accession>
<dbReference type="Gene3D" id="3.40.50.2300">
    <property type="match status" value="1"/>
</dbReference>
<dbReference type="PANTHER" id="PTHR45228">
    <property type="entry name" value="CYCLIC DI-GMP PHOSPHODIESTERASE TM_0186-RELATED"/>
    <property type="match status" value="1"/>
</dbReference>
<dbReference type="CDD" id="cd00077">
    <property type="entry name" value="HDc"/>
    <property type="match status" value="1"/>
</dbReference>
<evidence type="ECO:0000256" key="1">
    <source>
        <dbReference type="PROSITE-ProRule" id="PRU00169"/>
    </source>
</evidence>
<dbReference type="GO" id="GO:0000160">
    <property type="term" value="P:phosphorelay signal transduction system"/>
    <property type="evidence" value="ECO:0007669"/>
    <property type="project" value="InterPro"/>
</dbReference>
<feature type="domain" description="HD" evidence="3">
    <location>
        <begin position="153"/>
        <end position="277"/>
    </location>
</feature>
<dbReference type="SMART" id="SM00448">
    <property type="entry name" value="REC"/>
    <property type="match status" value="1"/>
</dbReference>
<evidence type="ECO:0008006" key="7">
    <source>
        <dbReference type="Google" id="ProtNLM"/>
    </source>
</evidence>
<dbReference type="InterPro" id="IPR052020">
    <property type="entry name" value="Cyclic_di-GMP/3'3'-cGAMP_PDE"/>
</dbReference>
<dbReference type="SMART" id="SM00471">
    <property type="entry name" value="HDc"/>
    <property type="match status" value="1"/>
</dbReference>
<protein>
    <recommendedName>
        <fullName evidence="7">Histidine kinase</fullName>
    </recommendedName>
</protein>
<keyword evidence="6" id="KW-1185">Reference proteome</keyword>
<dbReference type="EMBL" id="LDQA01000062">
    <property type="protein sequence ID" value="KTR02999.1"/>
    <property type="molecule type" value="Genomic_DNA"/>
</dbReference>
<organism evidence="5 6">
    <name type="scientific">Aureimonas ureilytica</name>
    <dbReference type="NCBI Taxonomy" id="401562"/>
    <lineage>
        <taxon>Bacteria</taxon>
        <taxon>Pseudomonadati</taxon>
        <taxon>Pseudomonadota</taxon>
        <taxon>Alphaproteobacteria</taxon>
        <taxon>Hyphomicrobiales</taxon>
        <taxon>Aurantimonadaceae</taxon>
        <taxon>Aureimonas</taxon>
    </lineage>
</organism>
<dbReference type="Pfam" id="PF00072">
    <property type="entry name" value="Response_reg"/>
    <property type="match status" value="1"/>
</dbReference>
<feature type="domain" description="HD-GYP" evidence="4">
    <location>
        <begin position="131"/>
        <end position="328"/>
    </location>
</feature>
<dbReference type="PROSITE" id="PS50110">
    <property type="entry name" value="RESPONSE_REGULATORY"/>
    <property type="match status" value="1"/>
</dbReference>
<dbReference type="InterPro" id="IPR011006">
    <property type="entry name" value="CheY-like_superfamily"/>
</dbReference>
<dbReference type="GO" id="GO:0008081">
    <property type="term" value="F:phosphoric diester hydrolase activity"/>
    <property type="evidence" value="ECO:0007669"/>
    <property type="project" value="UniProtKB-ARBA"/>
</dbReference>
<sequence>MGDLLKQDGRYEQLSFTCPRTVKVILPHLRFDMAVVGDQMLHMSGSDLTREIQKNAAHADKPIIMVTADHSEHNRVEALQAGALEFLRKPVDSIEFITRIHNLARLCNAQRRLADRADWLRAEADVIVEELRRREEEIIHRLTLAAGYKDDDTAAHTVRMARMCAEIARELGLSPKFCRDIELAAPMHDIGKVGIPDELLLKTGKLSETEMEQMREHTRIGGEILNGSSCELLRLAAVIATSHHEWWNGEGYPEKLSGTNIPMAGRIAAVADVFDALISSRSYKRAWPEEEALEYITGQAGIQFDPDCVRAFIAVISRKPKDTDVVEYIAA</sequence>
<evidence type="ECO:0000313" key="5">
    <source>
        <dbReference type="EMBL" id="KTR02999.1"/>
    </source>
</evidence>
<dbReference type="Proteomes" id="UP000078529">
    <property type="component" value="Unassembled WGS sequence"/>
</dbReference>
<evidence type="ECO:0000259" key="4">
    <source>
        <dbReference type="PROSITE" id="PS51832"/>
    </source>
</evidence>
<reference evidence="5 6" key="1">
    <citation type="journal article" date="2016" name="Front. Microbiol.">
        <title>Genomic Resource of Rice Seed Associated Bacteria.</title>
        <authorList>
            <person name="Midha S."/>
            <person name="Bansal K."/>
            <person name="Sharma S."/>
            <person name="Kumar N."/>
            <person name="Patil P.P."/>
            <person name="Chaudhry V."/>
            <person name="Patil P.B."/>
        </authorList>
    </citation>
    <scope>NUCLEOTIDE SEQUENCE [LARGE SCALE GENOMIC DNA]</scope>
    <source>
        <strain evidence="5 6">NS365</strain>
    </source>
</reference>
<comment type="caution">
    <text evidence="1">Lacks conserved residue(s) required for the propagation of feature annotation.</text>
</comment>
<dbReference type="PROSITE" id="PS51832">
    <property type="entry name" value="HD_GYP"/>
    <property type="match status" value="1"/>
</dbReference>
<dbReference type="PROSITE" id="PS51831">
    <property type="entry name" value="HD"/>
    <property type="match status" value="1"/>
</dbReference>
<dbReference type="Pfam" id="PF13487">
    <property type="entry name" value="HD_5"/>
    <property type="match status" value="1"/>
</dbReference>
<dbReference type="AlphaFoldDB" id="A0A175RJJ1"/>
<dbReference type="Gene3D" id="1.10.3210.10">
    <property type="entry name" value="Hypothetical protein af1432"/>
    <property type="match status" value="1"/>
</dbReference>
<dbReference type="PANTHER" id="PTHR45228:SF1">
    <property type="entry name" value="CYCLIC DI-GMP PHOSPHODIESTERASE TM_0186"/>
    <property type="match status" value="1"/>
</dbReference>
<proteinExistence type="predicted"/>
<evidence type="ECO:0000259" key="2">
    <source>
        <dbReference type="PROSITE" id="PS50110"/>
    </source>
</evidence>
<name>A0A175RJJ1_9HYPH</name>
<evidence type="ECO:0000259" key="3">
    <source>
        <dbReference type="PROSITE" id="PS51831"/>
    </source>
</evidence>
<gene>
    <name evidence="5" type="ORF">NS365_20005</name>
</gene>
<dbReference type="InterPro" id="IPR006674">
    <property type="entry name" value="HD_domain"/>
</dbReference>
<dbReference type="PATRIC" id="fig|401562.4.peg.4020"/>
<feature type="domain" description="Response regulatory" evidence="2">
    <location>
        <begin position="1"/>
        <end position="104"/>
    </location>
</feature>
<comment type="caution">
    <text evidence="5">The sequence shown here is derived from an EMBL/GenBank/DDBJ whole genome shotgun (WGS) entry which is preliminary data.</text>
</comment>
<dbReference type="InterPro" id="IPR037522">
    <property type="entry name" value="HD_GYP_dom"/>
</dbReference>
<dbReference type="InterPro" id="IPR001789">
    <property type="entry name" value="Sig_transdc_resp-reg_receiver"/>
</dbReference>
<dbReference type="SUPFAM" id="SSF52172">
    <property type="entry name" value="CheY-like"/>
    <property type="match status" value="1"/>
</dbReference>
<evidence type="ECO:0000313" key="6">
    <source>
        <dbReference type="Proteomes" id="UP000078529"/>
    </source>
</evidence>
<dbReference type="SUPFAM" id="SSF109604">
    <property type="entry name" value="HD-domain/PDEase-like"/>
    <property type="match status" value="1"/>
</dbReference>